<name>A0ACB5RFJ7_9CLOT</name>
<comment type="caution">
    <text evidence="1">The sequence shown here is derived from an EMBL/GenBank/DDBJ whole genome shotgun (WGS) entry which is preliminary data.</text>
</comment>
<proteinExistence type="predicted"/>
<reference evidence="1" key="1">
    <citation type="journal article" date="2025" name="Int. J. Syst. Evol. Microbiol.">
        <title>Inconstantimicrobium mannanitabidum sp. nov., a novel member of the family Clostridiaceae isolated from anoxic soil under the treatment of reductive soil disinfestation.</title>
        <authorList>
            <person name="Ueki A."/>
            <person name="Tonouchi A."/>
            <person name="Honma S."/>
            <person name="Kaku N."/>
            <person name="Ueki K."/>
        </authorList>
    </citation>
    <scope>NUCLEOTIDE SEQUENCE</scope>
    <source>
        <strain evidence="1">TW13</strain>
    </source>
</reference>
<dbReference type="Proteomes" id="UP001058074">
    <property type="component" value="Unassembled WGS sequence"/>
</dbReference>
<gene>
    <name evidence="1" type="ORF">rsdtw13_31150</name>
</gene>
<protein>
    <submittedName>
        <fullName evidence="1">Dipeptidase PepV</fullName>
    </submittedName>
</protein>
<sequence>MIDEKIDSLSNKLIEDTQKVLQINSVVKYNESGTRFGIGVTKALNTVLSIAEEMGFKAVNLDNYIGYVEYGEGEDYVAVLGHLDVVPEGNDWIYPPYGAEIHDGKIYARGALDDKGPMMAALYGLKALKDSGLKTTKRVRIIFGLDEENGTDLDMDYYKRLEKLPVAGFTPDAEFPIIFAEKGILTFDIKAITDNKLGNVEVISISGGNKANMVPDYCEAILKGVDFNVLLGIIKSVEAETGIKIICTEEAQDQVILKAHGLSAHGSTPELGKNAIIAICMVLNALGGTSKLAEYINFVAEKIGTDTTGEKLGVAMTDKPSGALSYNLGILSFDGENISTTSNVRYPVTYSREDVLEPIRQFVDFNEYEFEEINHCTPLHCDKDSELIKALQNVYKEQVGKEATLIAIGGGTYAKCMPNIVAFGPIFPGKPDLDHQANEYIEIEDLIMCAKIYGNAIYELAK</sequence>
<accession>A0ACB5RFJ7</accession>
<evidence type="ECO:0000313" key="2">
    <source>
        <dbReference type="Proteomes" id="UP001058074"/>
    </source>
</evidence>
<organism evidence="1 2">
    <name type="scientific">Inconstantimicrobium mannanitabidum</name>
    <dbReference type="NCBI Taxonomy" id="1604901"/>
    <lineage>
        <taxon>Bacteria</taxon>
        <taxon>Bacillati</taxon>
        <taxon>Bacillota</taxon>
        <taxon>Clostridia</taxon>
        <taxon>Eubacteriales</taxon>
        <taxon>Clostridiaceae</taxon>
        <taxon>Inconstantimicrobium</taxon>
    </lineage>
</organism>
<evidence type="ECO:0000313" key="1">
    <source>
        <dbReference type="EMBL" id="GKX67857.1"/>
    </source>
</evidence>
<dbReference type="EMBL" id="BROD01000001">
    <property type="protein sequence ID" value="GKX67857.1"/>
    <property type="molecule type" value="Genomic_DNA"/>
</dbReference>
<keyword evidence="2" id="KW-1185">Reference proteome</keyword>